<proteinExistence type="predicted"/>
<dbReference type="RefSeq" id="WP_386733216.1">
    <property type="nucleotide sequence ID" value="NZ_JBHSTP010000004.1"/>
</dbReference>
<protein>
    <recommendedName>
        <fullName evidence="4">Secreted protein</fullName>
    </recommendedName>
</protein>
<feature type="signal peptide" evidence="1">
    <location>
        <begin position="1"/>
        <end position="36"/>
    </location>
</feature>
<evidence type="ECO:0000313" key="3">
    <source>
        <dbReference type="Proteomes" id="UP001596306"/>
    </source>
</evidence>
<feature type="chain" id="PRO_5045535827" description="Secreted protein" evidence="1">
    <location>
        <begin position="37"/>
        <end position="294"/>
    </location>
</feature>
<organism evidence="2 3">
    <name type="scientific">Luethyella okanaganae</name>
    <dbReference type="NCBI Taxonomy" id="69372"/>
    <lineage>
        <taxon>Bacteria</taxon>
        <taxon>Bacillati</taxon>
        <taxon>Actinomycetota</taxon>
        <taxon>Actinomycetes</taxon>
        <taxon>Micrococcales</taxon>
        <taxon>Microbacteriaceae</taxon>
        <taxon>Luethyella</taxon>
    </lineage>
</organism>
<name>A0ABW1VH31_9MICO</name>
<sequence>MAERSEISMQRRTKGLLVSAALAAGLVFGAAAPASSATYTWLDKSVSPNGTTYSDSGTGAASFSRTGVSAKIDGADGYTWETRVSYNGYWSGGQASATQNGPRGWGTTYAKFTFLPDPSDPGNVDVSAWLLDAQLGRVAAPGLLDAVEGGSELAPPASAEITAEQLRAGEAPGFDLAYYGVADTSDIWSGSTADGETCLFVAQGEYVGSTCADATQFENYGLSFLSQGPSHSIQVALAPHGGITEEAAQVVGLERITDSLAVNTGEPVKGTLVLDNTQSRSIGAAGIVLVPAEQ</sequence>
<dbReference type="Proteomes" id="UP001596306">
    <property type="component" value="Unassembled WGS sequence"/>
</dbReference>
<evidence type="ECO:0000313" key="2">
    <source>
        <dbReference type="EMBL" id="MFC6357418.1"/>
    </source>
</evidence>
<dbReference type="EMBL" id="JBHSTP010000004">
    <property type="protein sequence ID" value="MFC6357418.1"/>
    <property type="molecule type" value="Genomic_DNA"/>
</dbReference>
<reference evidence="3" key="1">
    <citation type="journal article" date="2019" name="Int. J. Syst. Evol. Microbiol.">
        <title>The Global Catalogue of Microorganisms (GCM) 10K type strain sequencing project: providing services to taxonomists for standard genome sequencing and annotation.</title>
        <authorList>
            <consortium name="The Broad Institute Genomics Platform"/>
            <consortium name="The Broad Institute Genome Sequencing Center for Infectious Disease"/>
            <person name="Wu L."/>
            <person name="Ma J."/>
        </authorList>
    </citation>
    <scope>NUCLEOTIDE SEQUENCE [LARGE SCALE GENOMIC DNA]</scope>
    <source>
        <strain evidence="3">CCUG 43304</strain>
    </source>
</reference>
<evidence type="ECO:0000256" key="1">
    <source>
        <dbReference type="SAM" id="SignalP"/>
    </source>
</evidence>
<keyword evidence="1" id="KW-0732">Signal</keyword>
<comment type="caution">
    <text evidence="2">The sequence shown here is derived from an EMBL/GenBank/DDBJ whole genome shotgun (WGS) entry which is preliminary data.</text>
</comment>
<accession>A0ABW1VH31</accession>
<gene>
    <name evidence="2" type="ORF">ACFQB0_15010</name>
</gene>
<evidence type="ECO:0008006" key="4">
    <source>
        <dbReference type="Google" id="ProtNLM"/>
    </source>
</evidence>
<keyword evidence="3" id="KW-1185">Reference proteome</keyword>